<feature type="compositionally biased region" description="Polar residues" evidence="1">
    <location>
        <begin position="372"/>
        <end position="381"/>
    </location>
</feature>
<name>A0A9Y4N3C7_9TELE</name>
<feature type="compositionally biased region" description="Polar residues" evidence="1">
    <location>
        <begin position="207"/>
        <end position="220"/>
    </location>
</feature>
<organism evidence="2 3">
    <name type="scientific">Stegastes partitus</name>
    <name type="common">bicolor damselfish</name>
    <dbReference type="NCBI Taxonomy" id="144197"/>
    <lineage>
        <taxon>Eukaryota</taxon>
        <taxon>Metazoa</taxon>
        <taxon>Chordata</taxon>
        <taxon>Craniata</taxon>
        <taxon>Vertebrata</taxon>
        <taxon>Euteleostomi</taxon>
        <taxon>Actinopterygii</taxon>
        <taxon>Neopterygii</taxon>
        <taxon>Teleostei</taxon>
        <taxon>Neoteleostei</taxon>
        <taxon>Acanthomorphata</taxon>
        <taxon>Ovalentaria</taxon>
        <taxon>Pomacentridae</taxon>
        <taxon>Stegastes</taxon>
    </lineage>
</organism>
<feature type="region of interest" description="Disordered" evidence="1">
    <location>
        <begin position="157"/>
        <end position="235"/>
    </location>
</feature>
<dbReference type="AlphaFoldDB" id="A0A9Y4N3C7"/>
<proteinExistence type="predicted"/>
<evidence type="ECO:0000256" key="1">
    <source>
        <dbReference type="SAM" id="MobiDB-lite"/>
    </source>
</evidence>
<evidence type="ECO:0000313" key="3">
    <source>
        <dbReference type="RefSeq" id="XP_008285342.1"/>
    </source>
</evidence>
<feature type="compositionally biased region" description="Basic residues" evidence="1">
    <location>
        <begin position="792"/>
        <end position="805"/>
    </location>
</feature>
<feature type="region of interest" description="Disordered" evidence="1">
    <location>
        <begin position="323"/>
        <end position="346"/>
    </location>
</feature>
<evidence type="ECO:0000313" key="2">
    <source>
        <dbReference type="Proteomes" id="UP000694891"/>
    </source>
</evidence>
<feature type="region of interest" description="Disordered" evidence="1">
    <location>
        <begin position="725"/>
        <end position="750"/>
    </location>
</feature>
<dbReference type="GeneID" id="103361113"/>
<feature type="region of interest" description="Disordered" evidence="1">
    <location>
        <begin position="428"/>
        <end position="483"/>
    </location>
</feature>
<accession>A0A9Y4N3C7</accession>
<feature type="region of interest" description="Disordered" evidence="1">
    <location>
        <begin position="773"/>
        <end position="807"/>
    </location>
</feature>
<gene>
    <name evidence="3" type="primary">LOC103361113</name>
</gene>
<feature type="compositionally biased region" description="Basic and acidic residues" evidence="1">
    <location>
        <begin position="474"/>
        <end position="483"/>
    </location>
</feature>
<sequence length="852" mass="95796">MPANQHCSEDQAEMVKPPTPEHSSLPTTQWMFDALIEVIQRVEKAPTTPEDFTNLSLPHRILHMFWDGSYSTLISHLKMGSFKVLVREVSNFCQTHVKSDTVILSQVIRGFGQELEKHHLLKHDEVYSELPYKSSWLNLNEQLDDIDKEFGFPWTLTSHLPEPDSDSQTDQVETVDSIPEPLGSQVPDKVLLPTELEPVDSGEEKQASSVEAPSTPTASFDETESETSSDPRYSFNIQVLSPKAAKRFFEQGQTEMPQSTDTDSQAEEIICSSVESETSEDTGATLSILESEACEPIEQICCLARVVELFCGENKPWKCRCKERQNDKDGTDETLDREKEAAPKDDSLFETSSFTIFDIQEDDPEEDKENTDGQIGTICSSEPCNEDVQMIDLTDDKGKPDSTCDEESTLEISTSSESSIVFITDGEDEGLPIRENETPIQTPKVATELSEPEYECEQEHPKSTGTMQSSASVCDDKQNESTEHNVAIQMTDRKEGCAQAQLKSADVAKSQMENKGQTQISATADLQTSSSSCTEQETAERGQKRRSSHHTFSPFQKKSKKCKLSVDLSSEHAFHGASKCEKTLVDAVEAQPLSSNVRTVELVLFGSAQQGKCAVIGKRKSHAFPGDETNRPPEVVSVHLSPLKRKSSEAVQRKQSLKQCLHEKWRQSLPPAELWHRNKLKRQKRLSAFVPGVSLKRENSEMRVLHANSKRCRNLKRKRSLSIRLKTGKVKKPNQPDGRERSDTKNGSSKIMPLQENVLKFCVLPKTFDFKDGSHRRKEPTDCAPDKPNHAKEKHQHSSKSHFKVKGSWCPNPEERYKPLCPSPVPKTASVFYEFQKKYVKKVQSSTDKQRD</sequence>
<reference evidence="3" key="1">
    <citation type="submission" date="2025-08" db="UniProtKB">
        <authorList>
            <consortium name="RefSeq"/>
        </authorList>
    </citation>
    <scope>IDENTIFICATION</scope>
</reference>
<keyword evidence="2" id="KW-1185">Reference proteome</keyword>
<protein>
    <submittedName>
        <fullName evidence="3">Uncharacterized protein LOC103361113</fullName>
    </submittedName>
</protein>
<feature type="region of interest" description="Disordered" evidence="1">
    <location>
        <begin position="394"/>
        <end position="415"/>
    </location>
</feature>
<feature type="region of interest" description="Disordered" evidence="1">
    <location>
        <begin position="509"/>
        <end position="554"/>
    </location>
</feature>
<feature type="compositionally biased region" description="Basic and acidic residues" evidence="1">
    <location>
        <begin position="773"/>
        <end position="791"/>
    </location>
</feature>
<dbReference type="RefSeq" id="XP_008285342.1">
    <property type="nucleotide sequence ID" value="XM_008287120.1"/>
</dbReference>
<dbReference type="Proteomes" id="UP000694891">
    <property type="component" value="Unplaced"/>
</dbReference>
<feature type="region of interest" description="Disordered" evidence="1">
    <location>
        <begin position="1"/>
        <end position="23"/>
    </location>
</feature>
<feature type="region of interest" description="Disordered" evidence="1">
    <location>
        <begin position="361"/>
        <end position="381"/>
    </location>
</feature>
<feature type="compositionally biased region" description="Polar residues" evidence="1">
    <location>
        <begin position="463"/>
        <end position="472"/>
    </location>
</feature>
<feature type="compositionally biased region" description="Polar residues" evidence="1">
    <location>
        <begin position="511"/>
        <end position="536"/>
    </location>
</feature>